<reference evidence="2" key="1">
    <citation type="submission" date="2023-04" db="EMBL/GenBank/DDBJ databases">
        <title>Phytophthora fragariaefolia NBRC 109709.</title>
        <authorList>
            <person name="Ichikawa N."/>
            <person name="Sato H."/>
            <person name="Tonouchi N."/>
        </authorList>
    </citation>
    <scope>NUCLEOTIDE SEQUENCE</scope>
    <source>
        <strain evidence="2">NBRC 109709</strain>
    </source>
</reference>
<name>A0A9W6XPX6_9STRA</name>
<protein>
    <submittedName>
        <fullName evidence="2">Unnamed protein product</fullName>
    </submittedName>
</protein>
<evidence type="ECO:0000313" key="2">
    <source>
        <dbReference type="EMBL" id="GMF44198.1"/>
    </source>
</evidence>
<sequence>MELGRVARQVGAAQEEVPCPRVVTDYHALMGGVDVHDQLRLQRYSLQPALRFKKYYKSLALGLIDLVIVNNYVVHKAYYQNKQSRHLSHFKFMKKLHLQLCRVQASDMYEGNAFGTAQPAPPPVYESVPVGGNEASSPSRRVAQRRVASQEAAADLQSMLGAAHGQGDSVDYSLFLRKLQ</sequence>
<feature type="region of interest" description="Disordered" evidence="1">
    <location>
        <begin position="125"/>
        <end position="147"/>
    </location>
</feature>
<dbReference type="PANTHER" id="PTHR46599:SF3">
    <property type="entry name" value="PIGGYBAC TRANSPOSABLE ELEMENT-DERIVED PROTEIN 4"/>
    <property type="match status" value="1"/>
</dbReference>
<gene>
    <name evidence="2" type="ORF">Pfra01_001527800</name>
</gene>
<keyword evidence="3" id="KW-1185">Reference proteome</keyword>
<dbReference type="Proteomes" id="UP001165121">
    <property type="component" value="Unassembled WGS sequence"/>
</dbReference>
<evidence type="ECO:0000313" key="3">
    <source>
        <dbReference type="Proteomes" id="UP001165121"/>
    </source>
</evidence>
<dbReference type="OrthoDB" id="89406at2759"/>
<accession>A0A9W6XPX6</accession>
<evidence type="ECO:0000256" key="1">
    <source>
        <dbReference type="SAM" id="MobiDB-lite"/>
    </source>
</evidence>
<comment type="caution">
    <text evidence="2">The sequence shown here is derived from an EMBL/GenBank/DDBJ whole genome shotgun (WGS) entry which is preliminary data.</text>
</comment>
<dbReference type="AlphaFoldDB" id="A0A9W6XPX6"/>
<organism evidence="2 3">
    <name type="scientific">Phytophthora fragariaefolia</name>
    <dbReference type="NCBI Taxonomy" id="1490495"/>
    <lineage>
        <taxon>Eukaryota</taxon>
        <taxon>Sar</taxon>
        <taxon>Stramenopiles</taxon>
        <taxon>Oomycota</taxon>
        <taxon>Peronosporomycetes</taxon>
        <taxon>Peronosporales</taxon>
        <taxon>Peronosporaceae</taxon>
        <taxon>Phytophthora</taxon>
    </lineage>
</organism>
<dbReference type="EMBL" id="BSXT01001651">
    <property type="protein sequence ID" value="GMF44198.1"/>
    <property type="molecule type" value="Genomic_DNA"/>
</dbReference>
<proteinExistence type="predicted"/>
<dbReference type="PANTHER" id="PTHR46599">
    <property type="entry name" value="PIGGYBAC TRANSPOSABLE ELEMENT-DERIVED PROTEIN 4"/>
    <property type="match status" value="1"/>
</dbReference>